<accession>A0A9Q9BHU3</accession>
<dbReference type="Proteomes" id="UP001056981">
    <property type="component" value="Chromosome"/>
</dbReference>
<dbReference type="RefSeq" id="WP_002669651.1">
    <property type="nucleotide sequence ID" value="NZ_CP051522.1"/>
</dbReference>
<evidence type="ECO:0000313" key="1">
    <source>
        <dbReference type="EMBL" id="UTD00265.1"/>
    </source>
</evidence>
<dbReference type="AlphaFoldDB" id="A0A9Q9BHU3"/>
<dbReference type="EMBL" id="CP051635">
    <property type="protein sequence ID" value="UTD00265.1"/>
    <property type="molecule type" value="Genomic_DNA"/>
</dbReference>
<protein>
    <submittedName>
        <fullName evidence="1">Uncharacterized protein</fullName>
    </submittedName>
</protein>
<proteinExistence type="predicted"/>
<sequence length="80" mass="8663">MKNTPLLKMKGITKDDGIILNDGLILDGISDSLNDEKAWDDGIKPMGDYFNRDPFPISPPSYCCCGGGSGSIITEKEIIL</sequence>
<reference evidence="1" key="1">
    <citation type="submission" date="2020-04" db="EMBL/GenBank/DDBJ databases">
        <title>Comparative genomics of oral phylogroup-2 Treponema strains.</title>
        <authorList>
            <person name="Zeng H."/>
            <person name="Chan Y.K."/>
            <person name="Watt R.M."/>
        </authorList>
    </citation>
    <scope>NUCLEOTIDE SEQUENCE</scope>
    <source>
        <strain evidence="1">OMZ 905</strain>
    </source>
</reference>
<evidence type="ECO:0000313" key="2">
    <source>
        <dbReference type="Proteomes" id="UP001056981"/>
    </source>
</evidence>
<organism evidence="1 2">
    <name type="scientific">Treponema denticola</name>
    <dbReference type="NCBI Taxonomy" id="158"/>
    <lineage>
        <taxon>Bacteria</taxon>
        <taxon>Pseudomonadati</taxon>
        <taxon>Spirochaetota</taxon>
        <taxon>Spirochaetia</taxon>
        <taxon>Spirochaetales</taxon>
        <taxon>Treponemataceae</taxon>
        <taxon>Treponema</taxon>
    </lineage>
</organism>
<name>A0A9Q9BHU3_TREDN</name>
<gene>
    <name evidence="1" type="ORF">E4N86_05950</name>
</gene>